<evidence type="ECO:0000313" key="2">
    <source>
        <dbReference type="Proteomes" id="UP000767446"/>
    </source>
</evidence>
<accession>A0A941GYU9</accession>
<organism evidence="1 2">
    <name type="scientific">Gomphosphaeria aponina SAG 52.96 = DSM 107014</name>
    <dbReference type="NCBI Taxonomy" id="1521640"/>
    <lineage>
        <taxon>Bacteria</taxon>
        <taxon>Bacillati</taxon>
        <taxon>Cyanobacteriota</taxon>
        <taxon>Cyanophyceae</taxon>
        <taxon>Oscillatoriophycideae</taxon>
        <taxon>Chroococcales</taxon>
        <taxon>Gomphosphaeriaceae</taxon>
        <taxon>Gomphosphaeria</taxon>
    </lineage>
</organism>
<dbReference type="Proteomes" id="UP000767446">
    <property type="component" value="Unassembled WGS sequence"/>
</dbReference>
<dbReference type="EMBL" id="JADQBC010000099">
    <property type="protein sequence ID" value="MBR8828983.1"/>
    <property type="molecule type" value="Genomic_DNA"/>
</dbReference>
<reference evidence="1" key="1">
    <citation type="submission" date="2021-02" db="EMBL/GenBank/DDBJ databases">
        <title>Metagenome analyses of Stigonema ocellatum DSM 106950, Chlorogloea purpurea SAG 13.99 and Gomphosphaeria aponina DSM 107014.</title>
        <authorList>
            <person name="Marter P."/>
            <person name="Huang S."/>
        </authorList>
    </citation>
    <scope>NUCLEOTIDE SEQUENCE</scope>
    <source>
        <strain evidence="1">JP213</strain>
    </source>
</reference>
<protein>
    <submittedName>
        <fullName evidence="1">Uncharacterized protein</fullName>
    </submittedName>
</protein>
<comment type="caution">
    <text evidence="1">The sequence shown here is derived from an EMBL/GenBank/DDBJ whole genome shotgun (WGS) entry which is preliminary data.</text>
</comment>
<name>A0A941GYU9_9CHRO</name>
<proteinExistence type="predicted"/>
<dbReference type="AlphaFoldDB" id="A0A941GYU9"/>
<gene>
    <name evidence="1" type="ORF">DSM107014_13970</name>
</gene>
<sequence length="88" mass="10151">MSANKKIEWEQRLKKAGYTTPTIKAIDYTRGWRTKSEPVLLECEDGKDYVVKGQQAGRQIINDQLVAIAEGRRQRAEGRRKTLTIIKF</sequence>
<evidence type="ECO:0000313" key="1">
    <source>
        <dbReference type="EMBL" id="MBR8828983.1"/>
    </source>
</evidence>